<protein>
    <submittedName>
        <fullName evidence="1">Uncharacterized protein</fullName>
    </submittedName>
</protein>
<reference evidence="1 2" key="1">
    <citation type="submission" date="2021-06" db="EMBL/GenBank/DDBJ databases">
        <authorList>
            <person name="Palmer J.M."/>
        </authorList>
    </citation>
    <scope>NUCLEOTIDE SEQUENCE [LARGE SCALE GENOMIC DNA]</scope>
    <source>
        <strain evidence="1 2">GA_2019</strain>
        <tissue evidence="1">Muscle</tissue>
    </source>
</reference>
<sequence length="66" mass="7205">MTTVEGRICLKPEVEAVIIESRVDRHLISPEVLSKVLAGLTMHAVRKVKVVSFNITGRPEPGNPGK</sequence>
<evidence type="ECO:0000313" key="2">
    <source>
        <dbReference type="Proteomes" id="UP001476798"/>
    </source>
</evidence>
<proteinExistence type="predicted"/>
<name>A0ABV0MJV5_9TELE</name>
<keyword evidence="2" id="KW-1185">Reference proteome</keyword>
<evidence type="ECO:0000313" key="1">
    <source>
        <dbReference type="EMBL" id="MEQ2159281.1"/>
    </source>
</evidence>
<dbReference type="Proteomes" id="UP001476798">
    <property type="component" value="Unassembled WGS sequence"/>
</dbReference>
<comment type="caution">
    <text evidence="1">The sequence shown here is derived from an EMBL/GenBank/DDBJ whole genome shotgun (WGS) entry which is preliminary data.</text>
</comment>
<dbReference type="EMBL" id="JAHRIO010002059">
    <property type="protein sequence ID" value="MEQ2159281.1"/>
    <property type="molecule type" value="Genomic_DNA"/>
</dbReference>
<accession>A0ABV0MJV5</accession>
<gene>
    <name evidence="1" type="ORF">GOODEAATRI_021279</name>
</gene>
<organism evidence="1 2">
    <name type="scientific">Goodea atripinnis</name>
    <dbReference type="NCBI Taxonomy" id="208336"/>
    <lineage>
        <taxon>Eukaryota</taxon>
        <taxon>Metazoa</taxon>
        <taxon>Chordata</taxon>
        <taxon>Craniata</taxon>
        <taxon>Vertebrata</taxon>
        <taxon>Euteleostomi</taxon>
        <taxon>Actinopterygii</taxon>
        <taxon>Neopterygii</taxon>
        <taxon>Teleostei</taxon>
        <taxon>Neoteleostei</taxon>
        <taxon>Acanthomorphata</taxon>
        <taxon>Ovalentaria</taxon>
        <taxon>Atherinomorphae</taxon>
        <taxon>Cyprinodontiformes</taxon>
        <taxon>Goodeidae</taxon>
        <taxon>Goodea</taxon>
    </lineage>
</organism>